<dbReference type="PROSITE" id="PS51165">
    <property type="entry name" value="THUMP"/>
    <property type="match status" value="1"/>
</dbReference>
<dbReference type="GO" id="GO:0140741">
    <property type="term" value="F:tRNA-uracil-4 sulfurtransferase activity"/>
    <property type="evidence" value="ECO:0007669"/>
    <property type="project" value="UniProtKB-EC"/>
</dbReference>
<dbReference type="EMBL" id="JAUSVL010000001">
    <property type="protein sequence ID" value="MDQ0291739.1"/>
    <property type="molecule type" value="Genomic_DNA"/>
</dbReference>
<dbReference type="InterPro" id="IPR050102">
    <property type="entry name" value="tRNA_sulfurtransferase_ThiI"/>
</dbReference>
<evidence type="ECO:0000256" key="8">
    <source>
        <dbReference type="ARBA" id="ARBA00022977"/>
    </source>
</evidence>
<accession>A0AAE3VKE3</accession>
<comment type="function">
    <text evidence="11 18">Catalyzes the ATP-dependent transfer of a sulfur to tRNA to produce 4-thiouridine in position 8 of tRNAs, which functions as a near-UV photosensor. Also catalyzes the transfer of sulfur to the sulfur carrier protein ThiS, forming ThiS-thiocarboxylate. This is a step in the synthesis of thiazole, in the thiamine biosynthesis pathway. The sulfur is donated as persulfide by IscS.</text>
</comment>
<dbReference type="SUPFAM" id="SSF143437">
    <property type="entry name" value="THUMP domain-like"/>
    <property type="match status" value="1"/>
</dbReference>
<evidence type="ECO:0000256" key="10">
    <source>
        <dbReference type="ARBA" id="ARBA00052330"/>
    </source>
</evidence>
<comment type="similarity">
    <text evidence="12 18">Belongs to the ThiI family.</text>
</comment>
<dbReference type="InterPro" id="IPR004114">
    <property type="entry name" value="THUMP_dom"/>
</dbReference>
<evidence type="ECO:0000256" key="1">
    <source>
        <dbReference type="ARBA" id="ARBA00004496"/>
    </source>
</evidence>
<keyword evidence="4 18" id="KW-0808">Transferase</keyword>
<comment type="catalytic activity">
    <reaction evidence="10 18">
        <text>[ThiS sulfur-carrier protein]-C-terminal Gly-Gly-AMP + S-sulfanyl-L-cysteinyl-[cysteine desulfurase] + AH2 = [ThiS sulfur-carrier protein]-C-terminal-Gly-aminoethanethioate + L-cysteinyl-[cysteine desulfurase] + A + AMP + 2 H(+)</text>
        <dbReference type="Rhea" id="RHEA:43340"/>
        <dbReference type="Rhea" id="RHEA-COMP:12157"/>
        <dbReference type="Rhea" id="RHEA-COMP:12158"/>
        <dbReference type="Rhea" id="RHEA-COMP:12910"/>
        <dbReference type="Rhea" id="RHEA-COMP:19908"/>
        <dbReference type="ChEBI" id="CHEBI:13193"/>
        <dbReference type="ChEBI" id="CHEBI:15378"/>
        <dbReference type="ChEBI" id="CHEBI:17499"/>
        <dbReference type="ChEBI" id="CHEBI:29950"/>
        <dbReference type="ChEBI" id="CHEBI:61963"/>
        <dbReference type="ChEBI" id="CHEBI:90618"/>
        <dbReference type="ChEBI" id="CHEBI:232372"/>
        <dbReference type="ChEBI" id="CHEBI:456215"/>
    </reaction>
</comment>
<dbReference type="GO" id="GO:0009228">
    <property type="term" value="P:thiamine biosynthetic process"/>
    <property type="evidence" value="ECO:0007669"/>
    <property type="project" value="UniProtKB-KW"/>
</dbReference>
<evidence type="ECO:0000256" key="14">
    <source>
        <dbReference type="ARBA" id="ARBA00071867"/>
    </source>
</evidence>
<evidence type="ECO:0000256" key="16">
    <source>
        <dbReference type="ARBA" id="ARBA00077849"/>
    </source>
</evidence>
<dbReference type="GO" id="GO:0052837">
    <property type="term" value="P:thiazole biosynthetic process"/>
    <property type="evidence" value="ECO:0007669"/>
    <property type="project" value="TreeGrafter"/>
</dbReference>
<evidence type="ECO:0000256" key="13">
    <source>
        <dbReference type="ARBA" id="ARBA00066827"/>
    </source>
</evidence>
<organism evidence="20 21">
    <name type="scientific">Oligosphaera ethanolica</name>
    <dbReference type="NCBI Taxonomy" id="760260"/>
    <lineage>
        <taxon>Bacteria</taxon>
        <taxon>Pseudomonadati</taxon>
        <taxon>Lentisphaerota</taxon>
        <taxon>Oligosphaeria</taxon>
        <taxon>Oligosphaerales</taxon>
        <taxon>Oligosphaeraceae</taxon>
        <taxon>Oligosphaera</taxon>
    </lineage>
</organism>
<dbReference type="SMART" id="SM00981">
    <property type="entry name" value="THUMP"/>
    <property type="match status" value="1"/>
</dbReference>
<dbReference type="Gene3D" id="3.40.50.620">
    <property type="entry name" value="HUPs"/>
    <property type="match status" value="1"/>
</dbReference>
<evidence type="ECO:0000259" key="19">
    <source>
        <dbReference type="PROSITE" id="PS51165"/>
    </source>
</evidence>
<proteinExistence type="inferred from homology"/>
<dbReference type="SUPFAM" id="SSF52402">
    <property type="entry name" value="Adenine nucleotide alpha hydrolases-like"/>
    <property type="match status" value="1"/>
</dbReference>
<dbReference type="AlphaFoldDB" id="A0AAE3VKE3"/>
<evidence type="ECO:0000313" key="20">
    <source>
        <dbReference type="EMBL" id="MDQ0291739.1"/>
    </source>
</evidence>
<protein>
    <recommendedName>
        <fullName evidence="14 18">Probable tRNA sulfurtransferase</fullName>
        <ecNumber evidence="13 18">2.8.1.4</ecNumber>
    </recommendedName>
    <alternativeName>
        <fullName evidence="15 18">Sulfur carrier protein ThiS sulfurtransferase</fullName>
    </alternativeName>
    <alternativeName>
        <fullName evidence="16 18">Thiamine biosynthesis protein ThiI</fullName>
    </alternativeName>
    <alternativeName>
        <fullName evidence="17 18">tRNA 4-thiouridine synthase</fullName>
    </alternativeName>
</protein>
<dbReference type="GO" id="GO:0005829">
    <property type="term" value="C:cytosol"/>
    <property type="evidence" value="ECO:0007669"/>
    <property type="project" value="TreeGrafter"/>
</dbReference>
<dbReference type="PANTHER" id="PTHR43209">
    <property type="entry name" value="TRNA SULFURTRANSFERASE"/>
    <property type="match status" value="1"/>
</dbReference>
<dbReference type="GO" id="GO:0002937">
    <property type="term" value="P:tRNA 4-thiouridine biosynthesis"/>
    <property type="evidence" value="ECO:0007669"/>
    <property type="project" value="TreeGrafter"/>
</dbReference>
<dbReference type="CDD" id="cd11716">
    <property type="entry name" value="THUMP_ThiI"/>
    <property type="match status" value="1"/>
</dbReference>
<evidence type="ECO:0000256" key="18">
    <source>
        <dbReference type="HAMAP-Rule" id="MF_00021"/>
    </source>
</evidence>
<evidence type="ECO:0000256" key="3">
    <source>
        <dbReference type="ARBA" id="ARBA00022555"/>
    </source>
</evidence>
<comment type="subcellular location">
    <subcellularLocation>
        <location evidence="1 18">Cytoplasm</location>
    </subcellularLocation>
</comment>
<evidence type="ECO:0000256" key="17">
    <source>
        <dbReference type="ARBA" id="ARBA00080570"/>
    </source>
</evidence>
<keyword evidence="6 18" id="KW-0067">ATP-binding</keyword>
<dbReference type="InterPro" id="IPR054173">
    <property type="entry name" value="ThiI_fer"/>
</dbReference>
<dbReference type="InterPro" id="IPR014729">
    <property type="entry name" value="Rossmann-like_a/b/a_fold"/>
</dbReference>
<dbReference type="RefSeq" id="WP_307264967.1">
    <property type="nucleotide sequence ID" value="NZ_JAUSVL010000001.1"/>
</dbReference>
<evidence type="ECO:0000256" key="11">
    <source>
        <dbReference type="ARBA" id="ARBA00058382"/>
    </source>
</evidence>
<feature type="binding site" evidence="18">
    <location>
        <position position="318"/>
    </location>
    <ligand>
        <name>ATP</name>
        <dbReference type="ChEBI" id="CHEBI:30616"/>
    </ligand>
</feature>
<dbReference type="FunFam" id="3.40.50.620:FF:000053">
    <property type="entry name" value="Probable tRNA sulfurtransferase"/>
    <property type="match status" value="1"/>
</dbReference>
<dbReference type="Proteomes" id="UP001238163">
    <property type="component" value="Unassembled WGS sequence"/>
</dbReference>
<dbReference type="CDD" id="cd01712">
    <property type="entry name" value="PPase_ThiI"/>
    <property type="match status" value="1"/>
</dbReference>
<evidence type="ECO:0000256" key="4">
    <source>
        <dbReference type="ARBA" id="ARBA00022679"/>
    </source>
</evidence>
<dbReference type="InterPro" id="IPR003720">
    <property type="entry name" value="tRNA_STrfase"/>
</dbReference>
<feature type="binding site" evidence="18">
    <location>
        <position position="309"/>
    </location>
    <ligand>
        <name>ATP</name>
        <dbReference type="ChEBI" id="CHEBI:30616"/>
    </ligand>
</feature>
<dbReference type="HAMAP" id="MF_00021">
    <property type="entry name" value="ThiI"/>
    <property type="match status" value="1"/>
</dbReference>
<dbReference type="Gene3D" id="3.30.2130.30">
    <property type="match status" value="1"/>
</dbReference>
<feature type="domain" description="THUMP" evidence="19">
    <location>
        <begin position="74"/>
        <end position="187"/>
    </location>
</feature>
<feature type="binding site" evidence="18">
    <location>
        <position position="287"/>
    </location>
    <ligand>
        <name>ATP</name>
        <dbReference type="ChEBI" id="CHEBI:30616"/>
    </ligand>
</feature>
<dbReference type="InterPro" id="IPR049961">
    <property type="entry name" value="ThiI_N"/>
</dbReference>
<dbReference type="GO" id="GO:0004810">
    <property type="term" value="F:CCA tRNA nucleotidyltransferase activity"/>
    <property type="evidence" value="ECO:0007669"/>
    <property type="project" value="InterPro"/>
</dbReference>
<name>A0AAE3VKE3_9BACT</name>
<evidence type="ECO:0000256" key="12">
    <source>
        <dbReference type="ARBA" id="ARBA00061472"/>
    </source>
</evidence>
<comment type="catalytic activity">
    <reaction evidence="9 18">
        <text>[ThiI sulfur-carrier protein]-S-sulfanyl-L-cysteine + a uridine in tRNA + 2 reduced [2Fe-2S]-[ferredoxin] + ATP + H(+) = [ThiI sulfur-carrier protein]-L-cysteine + a 4-thiouridine in tRNA + 2 oxidized [2Fe-2S]-[ferredoxin] + AMP + diphosphate</text>
        <dbReference type="Rhea" id="RHEA:24176"/>
        <dbReference type="Rhea" id="RHEA-COMP:10000"/>
        <dbReference type="Rhea" id="RHEA-COMP:10001"/>
        <dbReference type="Rhea" id="RHEA-COMP:13337"/>
        <dbReference type="Rhea" id="RHEA-COMP:13338"/>
        <dbReference type="Rhea" id="RHEA-COMP:13339"/>
        <dbReference type="Rhea" id="RHEA-COMP:13340"/>
        <dbReference type="ChEBI" id="CHEBI:15378"/>
        <dbReference type="ChEBI" id="CHEBI:29950"/>
        <dbReference type="ChEBI" id="CHEBI:30616"/>
        <dbReference type="ChEBI" id="CHEBI:33019"/>
        <dbReference type="ChEBI" id="CHEBI:33737"/>
        <dbReference type="ChEBI" id="CHEBI:33738"/>
        <dbReference type="ChEBI" id="CHEBI:61963"/>
        <dbReference type="ChEBI" id="CHEBI:65315"/>
        <dbReference type="ChEBI" id="CHEBI:136798"/>
        <dbReference type="ChEBI" id="CHEBI:456215"/>
        <dbReference type="EC" id="2.8.1.4"/>
    </reaction>
</comment>
<reference evidence="20" key="1">
    <citation type="submission" date="2023-07" db="EMBL/GenBank/DDBJ databases">
        <title>Genomic Encyclopedia of Type Strains, Phase IV (KMG-IV): sequencing the most valuable type-strain genomes for metagenomic binning, comparative biology and taxonomic classification.</title>
        <authorList>
            <person name="Goeker M."/>
        </authorList>
    </citation>
    <scope>NUCLEOTIDE SEQUENCE</scope>
    <source>
        <strain evidence="20">DSM 24202</strain>
    </source>
</reference>
<dbReference type="EC" id="2.8.1.4" evidence="13 18"/>
<dbReference type="Pfam" id="PF22025">
    <property type="entry name" value="ThiI_fer"/>
    <property type="match status" value="1"/>
</dbReference>
<dbReference type="NCBIfam" id="TIGR00342">
    <property type="entry name" value="tRNA uracil 4-sulfurtransferase ThiI"/>
    <property type="match status" value="1"/>
</dbReference>
<dbReference type="GO" id="GO:0005524">
    <property type="term" value="F:ATP binding"/>
    <property type="evidence" value="ECO:0007669"/>
    <property type="project" value="UniProtKB-UniRule"/>
</dbReference>
<evidence type="ECO:0000256" key="7">
    <source>
        <dbReference type="ARBA" id="ARBA00022884"/>
    </source>
</evidence>
<dbReference type="GO" id="GO:0000049">
    <property type="term" value="F:tRNA binding"/>
    <property type="evidence" value="ECO:0007669"/>
    <property type="project" value="UniProtKB-UniRule"/>
</dbReference>
<keyword evidence="7 18" id="KW-0694">RNA-binding</keyword>
<dbReference type="InterPro" id="IPR020536">
    <property type="entry name" value="ThiI_AANH"/>
</dbReference>
<dbReference type="Pfam" id="PF02568">
    <property type="entry name" value="ThiI"/>
    <property type="match status" value="1"/>
</dbReference>
<keyword evidence="21" id="KW-1185">Reference proteome</keyword>
<evidence type="ECO:0000256" key="9">
    <source>
        <dbReference type="ARBA" id="ARBA00050570"/>
    </source>
</evidence>
<comment type="caution">
    <text evidence="20">The sequence shown here is derived from an EMBL/GenBank/DDBJ whole genome shotgun (WGS) entry which is preliminary data.</text>
</comment>
<keyword evidence="5 18" id="KW-0547">Nucleotide-binding</keyword>
<feature type="binding site" evidence="18">
    <location>
        <begin position="230"/>
        <end position="231"/>
    </location>
    <ligand>
        <name>ATP</name>
        <dbReference type="ChEBI" id="CHEBI:30616"/>
    </ligand>
</feature>
<evidence type="ECO:0000256" key="6">
    <source>
        <dbReference type="ARBA" id="ARBA00022840"/>
    </source>
</evidence>
<evidence type="ECO:0000256" key="2">
    <source>
        <dbReference type="ARBA" id="ARBA00022490"/>
    </source>
</evidence>
<dbReference type="GO" id="GO:0009229">
    <property type="term" value="P:thiamine diphosphate biosynthetic process"/>
    <property type="evidence" value="ECO:0007669"/>
    <property type="project" value="UniProtKB-UniRule"/>
</dbReference>
<evidence type="ECO:0000256" key="5">
    <source>
        <dbReference type="ARBA" id="ARBA00022741"/>
    </source>
</evidence>
<sequence length="423" mass="47270">MSFWQPSLPYNAFLCRYNEIGTKGRNRVRFEEQLADGLQRSLAPIGPLRVIFEHGRIILQPKDGREPLDAAGLALLRQRVPGIAGVSSISPGFLVKPTLAAIEEVIENSFPAVCEAFLAQDPPPVPSYAMRARRSDKRFPMDCQQVETHFARTLLPRYPQLHLDLKNANFVVEVEIRKLRAFVSYERIDGPGGLPAGSSGRVLALLSGGIDSPVACFQMMRRGCMVDYITFHSEPYTPPAYITKLCGIARKLNDYQRRGRLVTVNLLPAQLAIRDHCRSRHRTVLYRRFMLRIASIVARAFNAEALVTGDNIGQVASQTLSNMAVINAATDMMVLRPLLTFEKLETTDIAQRIGTFALSIEDVPDSCTVFAPDDPATATELDRIREDEQNIDIDALLAECLQQTFIVNPRSFSQHPFNESENN</sequence>
<dbReference type="Pfam" id="PF02926">
    <property type="entry name" value="THUMP"/>
    <property type="match status" value="1"/>
</dbReference>
<evidence type="ECO:0000256" key="15">
    <source>
        <dbReference type="ARBA" id="ARBA00075337"/>
    </source>
</evidence>
<gene>
    <name evidence="18" type="primary">thiI</name>
    <name evidence="20" type="ORF">J3R75_003846</name>
</gene>
<dbReference type="PANTHER" id="PTHR43209:SF1">
    <property type="entry name" value="TRNA SULFURTRANSFERASE"/>
    <property type="match status" value="1"/>
</dbReference>
<keyword evidence="2 18" id="KW-0963">Cytoplasm</keyword>
<keyword evidence="8 18" id="KW-0784">Thiamine biosynthesis</keyword>
<dbReference type="InterPro" id="IPR049962">
    <property type="entry name" value="THUMP_ThiI"/>
</dbReference>
<evidence type="ECO:0000313" key="21">
    <source>
        <dbReference type="Proteomes" id="UP001238163"/>
    </source>
</evidence>
<comment type="pathway">
    <text evidence="18">Cofactor biosynthesis; thiamine diphosphate biosynthesis.</text>
</comment>
<keyword evidence="3 18" id="KW-0820">tRNA-binding</keyword>
<feature type="binding site" evidence="18">
    <location>
        <begin position="205"/>
        <end position="206"/>
    </location>
    <ligand>
        <name>ATP</name>
        <dbReference type="ChEBI" id="CHEBI:30616"/>
    </ligand>
</feature>